<organism evidence="5">
    <name type="scientific">Brassica cretica</name>
    <name type="common">Mustard</name>
    <dbReference type="NCBI Taxonomy" id="69181"/>
    <lineage>
        <taxon>Eukaryota</taxon>
        <taxon>Viridiplantae</taxon>
        <taxon>Streptophyta</taxon>
        <taxon>Embryophyta</taxon>
        <taxon>Tracheophyta</taxon>
        <taxon>Spermatophyta</taxon>
        <taxon>Magnoliopsida</taxon>
        <taxon>eudicotyledons</taxon>
        <taxon>Gunneridae</taxon>
        <taxon>Pentapetalae</taxon>
        <taxon>rosids</taxon>
        <taxon>malvids</taxon>
        <taxon>Brassicales</taxon>
        <taxon>Brassicaceae</taxon>
        <taxon>Brassiceae</taxon>
        <taxon>Brassica</taxon>
    </lineage>
</organism>
<dbReference type="GO" id="GO:0048015">
    <property type="term" value="P:phosphatidylinositol-mediated signaling"/>
    <property type="evidence" value="ECO:0007669"/>
    <property type="project" value="TreeGrafter"/>
</dbReference>
<evidence type="ECO:0000256" key="3">
    <source>
        <dbReference type="ARBA" id="ARBA00022777"/>
    </source>
</evidence>
<dbReference type="InterPro" id="IPR045495">
    <property type="entry name" value="PI4K_N"/>
</dbReference>
<dbReference type="Pfam" id="PF19274">
    <property type="entry name" value="PI4K_N"/>
    <property type="match status" value="1"/>
</dbReference>
<dbReference type="GO" id="GO:0004430">
    <property type="term" value="F:1-phosphatidylinositol 4-kinase activity"/>
    <property type="evidence" value="ECO:0007669"/>
    <property type="project" value="TreeGrafter"/>
</dbReference>
<comment type="caution">
    <text evidence="5">The sequence shown here is derived from an EMBL/GenBank/DDBJ whole genome shotgun (WGS) entry which is preliminary data.</text>
</comment>
<dbReference type="EMBL" id="QGKY02000164">
    <property type="protein sequence ID" value="KAF2593101.1"/>
    <property type="molecule type" value="Genomic_DNA"/>
</dbReference>
<dbReference type="InterPro" id="IPR011009">
    <property type="entry name" value="Kinase-like_dom_sf"/>
</dbReference>
<dbReference type="PROSITE" id="PS50290">
    <property type="entry name" value="PI3_4_KINASE_3"/>
    <property type="match status" value="1"/>
</dbReference>
<keyword evidence="3" id="KW-0418">Kinase</keyword>
<dbReference type="SMART" id="SM00146">
    <property type="entry name" value="PI3Kc"/>
    <property type="match status" value="1"/>
</dbReference>
<dbReference type="GO" id="GO:0005737">
    <property type="term" value="C:cytoplasm"/>
    <property type="evidence" value="ECO:0007669"/>
    <property type="project" value="TreeGrafter"/>
</dbReference>
<dbReference type="SUPFAM" id="SSF56112">
    <property type="entry name" value="Protein kinase-like (PK-like)"/>
    <property type="match status" value="1"/>
</dbReference>
<dbReference type="InterPro" id="IPR015433">
    <property type="entry name" value="PI3/4_kinase"/>
</dbReference>
<dbReference type="FunFam" id="3.30.1010.10:FF:000012">
    <property type="entry name" value="Phosphatidylinositol 4-kinase alpha 1"/>
    <property type="match status" value="1"/>
</dbReference>
<proteinExistence type="inferred from homology"/>
<dbReference type="InterPro" id="IPR036940">
    <property type="entry name" value="PI3/4_kinase_cat_sf"/>
</dbReference>
<keyword evidence="2" id="KW-0808">Transferase</keyword>
<dbReference type="GO" id="GO:0005886">
    <property type="term" value="C:plasma membrane"/>
    <property type="evidence" value="ECO:0007669"/>
    <property type="project" value="TreeGrafter"/>
</dbReference>
<sequence>MEALTELCDIIEENPIKFSENLIWICRKCPQPESSRVSRDHLNAVLAVARIISRNVDTAENHGRFVVLGFLQSVPKSFHRSFWPDSFTLESISAFYCSFLGYVSCASDWSPELGTRVVEITMICDRDAEISRAFLVALSQNFPPIQQSDGSKLITMLLHASPPSPISTNCYSSSMSVVVNGESDVGQLSFGFSQGSGGSETSFYIESIESLEKQEVNFKLITHVLDNLKVDSKLHDQVSSIAKRQLQSMSAFLKSKRPDDQDPVLKTRVKAKLFVYQAAAKLKIKSLMSLKTDGKTSKMLVLETLTLLLDAEEACLTSTWREMKACKDLFISLLSGIAEVAVAKGGYPLRVFFIRLKPLVLAVCAQPDTCVRNHGNIFGSVIKICCKMIESCWTNRRALVDSFIVGLASRIRVKNDYEEQVDREKEVPALQLNVIQLLSDISVVVKKPEVADMVFPFFIESLEENDTSTPYSLQLQLLDAVSRIATLGFEKSYHETVVLMTRGYLSKISTVGSEESKASALISRTEHLETLAAGFLTISGGLMNTKLRADYRHHLLSLCSDVGMASESKSGGSGAGLLGPLLPAVAEICSDFNPTSNVEPSVLKLFRNLWFYIALFGLAPPILKLQLPEMKTISNSVKNAGKISTIALQSVGGPYKWNALWALSVQKISHGTPSLAVSTAKWLEDELELTALYSCDSSLGIGNKKVASTQRTALSIALGGRVGVAAINTISGVKATCLLAIAFLEIIRFTSNGGILNGGSSVSPSRSAFSCVFEYLKSPDLTPTVSQCLTTIVHRAFEAALSWLEEPVSLTGKDSSIRESTMYAHACFLINNMSQRDERIRYISVNLLIQIRDKFPQVLWSSSCLDSLLFSVHHTTPSTVVNDLAWSAAVRYLYHKVVREWIIISLSYAPCTSQGLLQDKLCKANTLQRTQTITDVVSILTGIKIGTGKNEIWSEVKTANIPAVIAAAVAASGENLKASEAFNLEIIGTGVVNAILKCNYTGKIGGVLRLKKSSDNDKLINSSVRGLQQFVNTTGKVGVNDKSQFRETCSHATSVLLSYLQAGEPKTAIKGFSRLLRLLCWCPVYILTPDAMETGIFIWTWLLSAAPQLGSLVLAELVDAWIWTIDSKRGLFASDVRNCGPAAKLRPKFSPGEPEGLPESDPVDQIVAHRQWLGFLIDRFEVVRHNSMEQFLLFGRLLQRSTNLDWCFTHHPAAAGTFFSLMLLGLRFCSYQRQGNLHKHTLGLELLEDRIYRLVEGYLLRAAQRSDIFAHILTWHLQGESFQETVKDGAFDKNASFQASLAEVRQHIIDGFTLKALDLFNREFDFFEKVTSISGALFPLPKEERRAGIRRELEKIKIQGEDLYLPTAPNKLVKGIQIDSGIPLQSAAKVPIMITFNVVDRDGNHNDVKPQACIFKVGDDCRQDVLALQVISLLRDIFEAVGLNLYLFPYGVLPTGAGRGIIEVVPYTRSRSQMGESTDGGLYEIFQQEFGPVGSPSFETARGNFLTSSAGYAVASLLLQPKDRHNGNLLFDKYDKPLF</sequence>
<dbReference type="InterPro" id="IPR000403">
    <property type="entry name" value="PI3/4_kinase_cat_dom"/>
</dbReference>
<dbReference type="PANTHER" id="PTHR10048">
    <property type="entry name" value="PHOSPHATIDYLINOSITOL KINASE"/>
    <property type="match status" value="1"/>
</dbReference>
<gene>
    <name evidence="5" type="ORF">F2Q70_00042724</name>
</gene>
<feature type="domain" description="PI3K/PI4K catalytic" evidence="4">
    <location>
        <begin position="1378"/>
        <end position="1539"/>
    </location>
</feature>
<dbReference type="SUPFAM" id="SSF48371">
    <property type="entry name" value="ARM repeat"/>
    <property type="match status" value="1"/>
</dbReference>
<dbReference type="Gene3D" id="1.10.1070.11">
    <property type="entry name" value="Phosphatidylinositol 3-/4-kinase, catalytic domain"/>
    <property type="match status" value="1"/>
</dbReference>
<name>A0A8S9KGX8_BRACR</name>
<evidence type="ECO:0000256" key="2">
    <source>
        <dbReference type="ARBA" id="ARBA00022679"/>
    </source>
</evidence>
<dbReference type="PROSITE" id="PS00915">
    <property type="entry name" value="PI3_4_KINASE_1"/>
    <property type="match status" value="1"/>
</dbReference>
<comment type="similarity">
    <text evidence="1">Belongs to the PI3/PI4-kinase family. Type III PI4K subfamily.</text>
</comment>
<dbReference type="InterPro" id="IPR018936">
    <property type="entry name" value="PI3/4_kinase_CS"/>
</dbReference>
<evidence type="ECO:0000313" key="5">
    <source>
        <dbReference type="EMBL" id="KAF2593101.1"/>
    </source>
</evidence>
<accession>A0A8S9KGX8</accession>
<reference evidence="5" key="1">
    <citation type="submission" date="2019-12" db="EMBL/GenBank/DDBJ databases">
        <title>Genome sequencing and annotation of Brassica cretica.</title>
        <authorList>
            <person name="Studholme D.J."/>
            <person name="Sarris P.F."/>
        </authorList>
    </citation>
    <scope>NUCLEOTIDE SEQUENCE</scope>
    <source>
        <strain evidence="5">PFS-102/07</strain>
        <tissue evidence="5">Leaf</tissue>
    </source>
</reference>
<dbReference type="Gene3D" id="3.30.1010.10">
    <property type="entry name" value="Phosphatidylinositol 3-kinase Catalytic Subunit, Chain A, domain 4"/>
    <property type="match status" value="1"/>
</dbReference>
<dbReference type="InterPro" id="IPR016024">
    <property type="entry name" value="ARM-type_fold"/>
</dbReference>
<protein>
    <recommendedName>
        <fullName evidence="4">PI3K/PI4K catalytic domain-containing protein</fullName>
    </recommendedName>
</protein>
<dbReference type="PANTHER" id="PTHR10048:SF105">
    <property type="entry name" value="1-PHOSPHATIDYLINOSITOL 4-KINASE"/>
    <property type="match status" value="1"/>
</dbReference>
<dbReference type="GO" id="GO:0046854">
    <property type="term" value="P:phosphatidylinositol phosphate biosynthetic process"/>
    <property type="evidence" value="ECO:0007669"/>
    <property type="project" value="InterPro"/>
</dbReference>
<dbReference type="Pfam" id="PF00454">
    <property type="entry name" value="PI3_PI4_kinase"/>
    <property type="match status" value="1"/>
</dbReference>
<evidence type="ECO:0000259" key="4">
    <source>
        <dbReference type="PROSITE" id="PS50290"/>
    </source>
</evidence>
<evidence type="ECO:0000256" key="1">
    <source>
        <dbReference type="ARBA" id="ARBA00006209"/>
    </source>
</evidence>